<keyword evidence="3 5" id="KW-0238">DNA-binding</keyword>
<dbReference type="OrthoDB" id="9803188at2"/>
<proteinExistence type="inferred from homology"/>
<dbReference type="Gene3D" id="1.10.150.130">
    <property type="match status" value="1"/>
</dbReference>
<keyword evidence="4" id="KW-0233">DNA recombination</keyword>
<organism evidence="8 9">
    <name type="scientific">Paenibacillus lactis 154</name>
    <dbReference type="NCBI Taxonomy" id="743719"/>
    <lineage>
        <taxon>Bacteria</taxon>
        <taxon>Bacillati</taxon>
        <taxon>Bacillota</taxon>
        <taxon>Bacilli</taxon>
        <taxon>Bacillales</taxon>
        <taxon>Paenibacillaceae</taxon>
        <taxon>Paenibacillus</taxon>
    </lineage>
</organism>
<evidence type="ECO:0000256" key="2">
    <source>
        <dbReference type="ARBA" id="ARBA00022908"/>
    </source>
</evidence>
<dbReference type="Pfam" id="PF14659">
    <property type="entry name" value="Phage_int_SAM_3"/>
    <property type="match status" value="1"/>
</dbReference>
<evidence type="ECO:0000256" key="3">
    <source>
        <dbReference type="ARBA" id="ARBA00023125"/>
    </source>
</evidence>
<evidence type="ECO:0000259" key="6">
    <source>
        <dbReference type="PROSITE" id="PS51898"/>
    </source>
</evidence>
<gene>
    <name evidence="8" type="ORF">PaelaDRAFT_2370</name>
</gene>
<dbReference type="InterPro" id="IPR044068">
    <property type="entry name" value="CB"/>
</dbReference>
<dbReference type="InterPro" id="IPR004107">
    <property type="entry name" value="Integrase_SAM-like_N"/>
</dbReference>
<dbReference type="InterPro" id="IPR050090">
    <property type="entry name" value="Tyrosine_recombinase_XerCD"/>
</dbReference>
<dbReference type="PROSITE" id="PS51898">
    <property type="entry name" value="TYR_RECOMBINASE"/>
    <property type="match status" value="1"/>
</dbReference>
<accession>G4HEF9</accession>
<dbReference type="GO" id="GO:0015074">
    <property type="term" value="P:DNA integration"/>
    <property type="evidence" value="ECO:0007669"/>
    <property type="project" value="UniProtKB-KW"/>
</dbReference>
<keyword evidence="2" id="KW-0229">DNA integration</keyword>
<dbReference type="InterPro" id="IPR011010">
    <property type="entry name" value="DNA_brk_join_enz"/>
</dbReference>
<evidence type="ECO:0000313" key="9">
    <source>
        <dbReference type="Proteomes" id="UP000003891"/>
    </source>
</evidence>
<comment type="similarity">
    <text evidence="1">Belongs to the 'phage' integrase family.</text>
</comment>
<evidence type="ECO:0000259" key="7">
    <source>
        <dbReference type="PROSITE" id="PS51900"/>
    </source>
</evidence>
<dbReference type="PANTHER" id="PTHR30349">
    <property type="entry name" value="PHAGE INTEGRASE-RELATED"/>
    <property type="match status" value="1"/>
</dbReference>
<reference evidence="8 9" key="1">
    <citation type="submission" date="2011-09" db="EMBL/GenBank/DDBJ databases">
        <title>The draft genome of Paenibacillus lactis 154.</title>
        <authorList>
            <consortium name="US DOE Joint Genome Institute (JGI-PGF)"/>
            <person name="Lucas S."/>
            <person name="Han J."/>
            <person name="Lapidus A."/>
            <person name="Cheng J.-F."/>
            <person name="Goodwin L."/>
            <person name="Pitluck S."/>
            <person name="Peters L."/>
            <person name="Land M.L."/>
            <person name="Hauser L."/>
            <person name="Siebers A."/>
            <person name="Thelen M."/>
            <person name="Hugenholtz P."/>
            <person name="Allgaier M."/>
            <person name="Woyke T.J."/>
        </authorList>
    </citation>
    <scope>NUCLEOTIDE SEQUENCE [LARGE SCALE GENOMIC DNA]</scope>
    <source>
        <strain evidence="8 9">154</strain>
    </source>
</reference>
<dbReference type="InterPro" id="IPR002104">
    <property type="entry name" value="Integrase_catalytic"/>
</dbReference>
<dbReference type="PROSITE" id="PS51900">
    <property type="entry name" value="CB"/>
    <property type="match status" value="1"/>
</dbReference>
<sequence>MAKGSIEKRGQNTWRLTVDLGFHPDGTRNRPRKPITIDDPEILKSNKLIKAYLDDELYKFKKECESGEYIKPEKMTFKQFVLNVWMENYAKDPANLSPTTLENYERIIHTRLIPEFGHKELNDIRTLSIVAFLKKLEKPGSRRPPVTGKPLTEKQLKKLMEPLDAGTIAYIYRVLKNIFARAVEWQIIKTNPMEDVKKPSDKSAKDKMVAQRNNPQYYDEEEAQQVVDALYRESRKWRLLILGSMIGGCRRGELIGLEWSFVNFNQDIITIENNIPLTKEGVAIEKEPKSIASYRDIDMPKWYMLELAAYEKEWHREKERLLENNKWEGGDRHFVFHNGKGRPYYYQHPSKWWKRFCERHGIRYIKFHGLRHSSGTLLLEDEEETNFDSILMAIQKRLGHARLSTTTDTYVHVTKKVKKRTAGKFDKFSRISIKTQ</sequence>
<dbReference type="CDD" id="cd01189">
    <property type="entry name" value="INT_ICEBs1_C_like"/>
    <property type="match status" value="1"/>
</dbReference>
<dbReference type="Pfam" id="PF00589">
    <property type="entry name" value="Phage_integrase"/>
    <property type="match status" value="1"/>
</dbReference>
<dbReference type="SUPFAM" id="SSF56349">
    <property type="entry name" value="DNA breaking-rejoining enzymes"/>
    <property type="match status" value="1"/>
</dbReference>
<evidence type="ECO:0000256" key="1">
    <source>
        <dbReference type="ARBA" id="ARBA00008857"/>
    </source>
</evidence>
<feature type="domain" description="Tyr recombinase" evidence="6">
    <location>
        <begin position="213"/>
        <end position="423"/>
    </location>
</feature>
<dbReference type="EMBL" id="AGIP01000004">
    <property type="protein sequence ID" value="EHB65228.1"/>
    <property type="molecule type" value="Genomic_DNA"/>
</dbReference>
<dbReference type="GO" id="GO:0006310">
    <property type="term" value="P:DNA recombination"/>
    <property type="evidence" value="ECO:0007669"/>
    <property type="project" value="UniProtKB-KW"/>
</dbReference>
<dbReference type="Gene3D" id="1.10.443.10">
    <property type="entry name" value="Intergrase catalytic core"/>
    <property type="match status" value="1"/>
</dbReference>
<dbReference type="GO" id="GO:0003677">
    <property type="term" value="F:DNA binding"/>
    <property type="evidence" value="ECO:0007669"/>
    <property type="project" value="UniProtKB-UniRule"/>
</dbReference>
<protein>
    <submittedName>
        <fullName evidence="8">Integrase family protein</fullName>
    </submittedName>
</protein>
<dbReference type="PATRIC" id="fig|743719.3.peg.2396"/>
<dbReference type="eggNOG" id="COG0582">
    <property type="taxonomic scope" value="Bacteria"/>
</dbReference>
<feature type="domain" description="Core-binding (CB)" evidence="7">
    <location>
        <begin position="80"/>
        <end position="183"/>
    </location>
</feature>
<evidence type="ECO:0000313" key="8">
    <source>
        <dbReference type="EMBL" id="EHB65228.1"/>
    </source>
</evidence>
<evidence type="ECO:0000256" key="4">
    <source>
        <dbReference type="ARBA" id="ARBA00023172"/>
    </source>
</evidence>
<dbReference type="Proteomes" id="UP000003891">
    <property type="component" value="Unassembled WGS sequence"/>
</dbReference>
<dbReference type="AlphaFoldDB" id="G4HEF9"/>
<name>G4HEF9_9BACL</name>
<dbReference type="STRING" id="743719.PaelaDRAFT_2370"/>
<dbReference type="InterPro" id="IPR013762">
    <property type="entry name" value="Integrase-like_cat_sf"/>
</dbReference>
<evidence type="ECO:0000256" key="5">
    <source>
        <dbReference type="PROSITE-ProRule" id="PRU01248"/>
    </source>
</evidence>
<dbReference type="RefSeq" id="WP_007129542.1">
    <property type="nucleotide sequence ID" value="NZ_AGIP01000004.1"/>
</dbReference>
<dbReference type="PANTHER" id="PTHR30349:SF64">
    <property type="entry name" value="PROPHAGE INTEGRASE INTD-RELATED"/>
    <property type="match status" value="1"/>
</dbReference>
<dbReference type="InterPro" id="IPR010998">
    <property type="entry name" value="Integrase_recombinase_N"/>
</dbReference>